<dbReference type="GO" id="GO:0030170">
    <property type="term" value="F:pyridoxal phosphate binding"/>
    <property type="evidence" value="ECO:0007669"/>
    <property type="project" value="InterPro"/>
</dbReference>
<keyword evidence="8" id="KW-1185">Reference proteome</keyword>
<dbReference type="InterPro" id="IPR015421">
    <property type="entry name" value="PyrdxlP-dep_Trfase_major"/>
</dbReference>
<protein>
    <submittedName>
        <fullName evidence="7">Aspartate/methionine/tyrosine aminotransferase</fullName>
    </submittedName>
</protein>
<keyword evidence="4 7" id="KW-0808">Transferase</keyword>
<sequence>MQRADKISPFVVMDIFKEAISMDDVVHMEIGEPDLDPPPAVFDHLERAIRERKYFYTPSLGIWELREKIAEHYYTKYKLNVSPNRVVITPGSSGAFLVAYAIIMSAGDRIILPDPSYPCYKNFAYLLDITPVFVPVDEKSRFTLSVDALKDYEDIKALHISSPNNPTGTLYTKEELSTLVGYCQERGIYFISDEVYHGLSYQQEEHTALEFWDRAIVINGFSKWFCMPGFRLGWMILPEDMLQKAERVIQNVFISAPALSQYSALGAFDYTYLKSVRETFRKRRDILYEGLKDVFRIPVKPQGAFYIWADVSKYTENSFMFCKELLKEAKVALTPGIDFGKNNTTKFVRISYTKEENALREGIRRIKDHLMK</sequence>
<comment type="cofactor">
    <cofactor evidence="1">
        <name>pyridoxal 5'-phosphate</name>
        <dbReference type="ChEBI" id="CHEBI:597326"/>
    </cofactor>
</comment>
<dbReference type="PANTHER" id="PTHR46383">
    <property type="entry name" value="ASPARTATE AMINOTRANSFERASE"/>
    <property type="match status" value="1"/>
</dbReference>
<dbReference type="SUPFAM" id="SSF53383">
    <property type="entry name" value="PLP-dependent transferases"/>
    <property type="match status" value="1"/>
</dbReference>
<proteinExistence type="inferred from homology"/>
<dbReference type="GO" id="GO:0006520">
    <property type="term" value="P:amino acid metabolic process"/>
    <property type="evidence" value="ECO:0007669"/>
    <property type="project" value="InterPro"/>
</dbReference>
<dbReference type="InterPro" id="IPR004839">
    <property type="entry name" value="Aminotransferase_I/II_large"/>
</dbReference>
<dbReference type="OrthoDB" id="9803354at2"/>
<keyword evidence="5" id="KW-0663">Pyridoxal phosphate</keyword>
<keyword evidence="3 7" id="KW-0032">Aminotransferase</keyword>
<evidence type="ECO:0000259" key="6">
    <source>
        <dbReference type="Pfam" id="PF00155"/>
    </source>
</evidence>
<evidence type="ECO:0000256" key="1">
    <source>
        <dbReference type="ARBA" id="ARBA00001933"/>
    </source>
</evidence>
<gene>
    <name evidence="7" type="ORF">SAMN06265353_0666</name>
</gene>
<dbReference type="InterPro" id="IPR050596">
    <property type="entry name" value="AspAT/PAT-like"/>
</dbReference>
<accession>A0A285NUV8</accession>
<reference evidence="8" key="1">
    <citation type="submission" date="2017-09" db="EMBL/GenBank/DDBJ databases">
        <authorList>
            <person name="Varghese N."/>
            <person name="Submissions S."/>
        </authorList>
    </citation>
    <scope>NUCLEOTIDE SEQUENCE [LARGE SCALE GENOMIC DNA]</scope>
    <source>
        <strain evidence="8">DSM 2913</strain>
    </source>
</reference>
<dbReference type="RefSeq" id="WP_096601088.1">
    <property type="nucleotide sequence ID" value="NZ_OBEN01000002.1"/>
</dbReference>
<evidence type="ECO:0000313" key="7">
    <source>
        <dbReference type="EMBL" id="SNZ13229.1"/>
    </source>
</evidence>
<dbReference type="Gene3D" id="3.40.640.10">
    <property type="entry name" value="Type I PLP-dependent aspartate aminotransferase-like (Major domain)"/>
    <property type="match status" value="1"/>
</dbReference>
<dbReference type="InterPro" id="IPR015424">
    <property type="entry name" value="PyrdxlP-dep_Trfase"/>
</dbReference>
<name>A0A285NUV8_9AQUI</name>
<organism evidence="7 8">
    <name type="scientific">Hydrogenobacter hydrogenophilus</name>
    <dbReference type="NCBI Taxonomy" id="35835"/>
    <lineage>
        <taxon>Bacteria</taxon>
        <taxon>Pseudomonadati</taxon>
        <taxon>Aquificota</taxon>
        <taxon>Aquificia</taxon>
        <taxon>Aquificales</taxon>
        <taxon>Aquificaceae</taxon>
        <taxon>Hydrogenobacter</taxon>
    </lineage>
</organism>
<dbReference type="AlphaFoldDB" id="A0A285NUV8"/>
<dbReference type="EMBL" id="OBEN01000002">
    <property type="protein sequence ID" value="SNZ13229.1"/>
    <property type="molecule type" value="Genomic_DNA"/>
</dbReference>
<evidence type="ECO:0000313" key="8">
    <source>
        <dbReference type="Proteomes" id="UP000218627"/>
    </source>
</evidence>
<evidence type="ECO:0000256" key="4">
    <source>
        <dbReference type="ARBA" id="ARBA00022679"/>
    </source>
</evidence>
<dbReference type="GO" id="GO:0008483">
    <property type="term" value="F:transaminase activity"/>
    <property type="evidence" value="ECO:0007669"/>
    <property type="project" value="UniProtKB-KW"/>
</dbReference>
<feature type="domain" description="Aminotransferase class I/classII large" evidence="6">
    <location>
        <begin position="24"/>
        <end position="366"/>
    </location>
</feature>
<dbReference type="PANTHER" id="PTHR46383:SF2">
    <property type="entry name" value="AMINOTRANSFERASE"/>
    <property type="match status" value="1"/>
</dbReference>
<dbReference type="CDD" id="cd00609">
    <property type="entry name" value="AAT_like"/>
    <property type="match status" value="1"/>
</dbReference>
<evidence type="ECO:0000256" key="5">
    <source>
        <dbReference type="ARBA" id="ARBA00022898"/>
    </source>
</evidence>
<dbReference type="Pfam" id="PF00155">
    <property type="entry name" value="Aminotran_1_2"/>
    <property type="match status" value="1"/>
</dbReference>
<dbReference type="Proteomes" id="UP000218627">
    <property type="component" value="Unassembled WGS sequence"/>
</dbReference>
<evidence type="ECO:0000256" key="3">
    <source>
        <dbReference type="ARBA" id="ARBA00022576"/>
    </source>
</evidence>
<comment type="similarity">
    <text evidence="2">Belongs to the class-I pyridoxal-phosphate-dependent aminotransferase family.</text>
</comment>
<evidence type="ECO:0000256" key="2">
    <source>
        <dbReference type="ARBA" id="ARBA00007441"/>
    </source>
</evidence>